<dbReference type="EMBL" id="QNRK01000032">
    <property type="protein sequence ID" value="RBP06290.1"/>
    <property type="molecule type" value="Genomic_DNA"/>
</dbReference>
<protein>
    <submittedName>
        <fullName evidence="3">Putative secreted protein with PEP-CTERM sorting signal</fullName>
    </submittedName>
</protein>
<accession>A0A366EX67</accession>
<feature type="chain" id="PRO_5016711021" evidence="1">
    <location>
        <begin position="26"/>
        <end position="175"/>
    </location>
</feature>
<name>A0A366EX67_9HYPH</name>
<feature type="domain" description="Ice-binding protein C-terminal" evidence="2">
    <location>
        <begin position="143"/>
        <end position="165"/>
    </location>
</feature>
<comment type="caution">
    <text evidence="3">The sequence shown here is derived from an EMBL/GenBank/DDBJ whole genome shotgun (WGS) entry which is preliminary data.</text>
</comment>
<dbReference type="Pfam" id="PF07589">
    <property type="entry name" value="PEP-CTERM"/>
    <property type="match status" value="1"/>
</dbReference>
<sequence length="175" mass="18588">MNKFIKILGVTTLAVAMVAGSHAHAMIDFSFVAAPGSSLTSENWQSDRTVSVASNFTMIAIQPGNPNQYNASVVQQVTDPWAYGPWELESYFGGLQDLHFVTNAGGASTDLFSVSAGRATFNDGTYAAVQTYTGETFGTLTIAAPEPSTWGMLGLGVATLAFARRRSRRPAISIV</sequence>
<reference evidence="3 4" key="1">
    <citation type="submission" date="2018-06" db="EMBL/GenBank/DDBJ databases">
        <title>Genomic Encyclopedia of Type Strains, Phase IV (KMG-IV): sequencing the most valuable type-strain genomes for metagenomic binning, comparative biology and taxonomic classification.</title>
        <authorList>
            <person name="Goeker M."/>
        </authorList>
    </citation>
    <scope>NUCLEOTIDE SEQUENCE [LARGE SCALE GENOMIC DNA]</scope>
    <source>
        <strain evidence="3 4">DSM 24875</strain>
    </source>
</reference>
<feature type="signal peptide" evidence="1">
    <location>
        <begin position="1"/>
        <end position="25"/>
    </location>
</feature>
<evidence type="ECO:0000313" key="3">
    <source>
        <dbReference type="EMBL" id="RBP06290.1"/>
    </source>
</evidence>
<dbReference type="InterPro" id="IPR013424">
    <property type="entry name" value="Ice-binding_C"/>
</dbReference>
<dbReference type="NCBIfam" id="TIGR02595">
    <property type="entry name" value="PEP_CTERM"/>
    <property type="match status" value="1"/>
</dbReference>
<gene>
    <name evidence="3" type="ORF">DFR50_13268</name>
</gene>
<proteinExistence type="predicted"/>
<keyword evidence="1" id="KW-0732">Signal</keyword>
<dbReference type="Proteomes" id="UP000253529">
    <property type="component" value="Unassembled WGS sequence"/>
</dbReference>
<organism evidence="3 4">
    <name type="scientific">Roseiarcus fermentans</name>
    <dbReference type="NCBI Taxonomy" id="1473586"/>
    <lineage>
        <taxon>Bacteria</taxon>
        <taxon>Pseudomonadati</taxon>
        <taxon>Pseudomonadota</taxon>
        <taxon>Alphaproteobacteria</taxon>
        <taxon>Hyphomicrobiales</taxon>
        <taxon>Roseiarcaceae</taxon>
        <taxon>Roseiarcus</taxon>
    </lineage>
</organism>
<evidence type="ECO:0000259" key="2">
    <source>
        <dbReference type="Pfam" id="PF07589"/>
    </source>
</evidence>
<keyword evidence="4" id="KW-1185">Reference proteome</keyword>
<evidence type="ECO:0000313" key="4">
    <source>
        <dbReference type="Proteomes" id="UP000253529"/>
    </source>
</evidence>
<dbReference type="AlphaFoldDB" id="A0A366EX67"/>
<evidence type="ECO:0000256" key="1">
    <source>
        <dbReference type="SAM" id="SignalP"/>
    </source>
</evidence>